<dbReference type="Proteomes" id="UP000077349">
    <property type="component" value="Unassembled WGS sequence"/>
</dbReference>
<evidence type="ECO:0000313" key="1">
    <source>
        <dbReference type="EMBL" id="OAG75887.1"/>
    </source>
</evidence>
<gene>
    <name evidence="1" type="ORF">Amal_02990</name>
</gene>
<proteinExistence type="predicted"/>
<dbReference type="EMBL" id="LVHD01000019">
    <property type="protein sequence ID" value="OAG75887.1"/>
    <property type="molecule type" value="Genomic_DNA"/>
</dbReference>
<reference evidence="1 2" key="1">
    <citation type="submission" date="2016-03" db="EMBL/GenBank/DDBJ databases">
        <title>Draft genome sequence of Acetobacter malorum CECT 7742, a strain isolated from strawberry vinegar.</title>
        <authorList>
            <person name="Sainz F."/>
            <person name="Mas A."/>
            <person name="Torija M.J."/>
        </authorList>
    </citation>
    <scope>NUCLEOTIDE SEQUENCE [LARGE SCALE GENOMIC DNA]</scope>
    <source>
        <strain evidence="1 2">CECT 7742</strain>
    </source>
</reference>
<accession>A0A177G8C8</accession>
<comment type="caution">
    <text evidence="1">The sequence shown here is derived from an EMBL/GenBank/DDBJ whole genome shotgun (WGS) entry which is preliminary data.</text>
</comment>
<organism evidence="1 2">
    <name type="scientific">Acetobacter malorum</name>
    <dbReference type="NCBI Taxonomy" id="178901"/>
    <lineage>
        <taxon>Bacteria</taxon>
        <taxon>Pseudomonadati</taxon>
        <taxon>Pseudomonadota</taxon>
        <taxon>Alphaproteobacteria</taxon>
        <taxon>Acetobacterales</taxon>
        <taxon>Acetobacteraceae</taxon>
        <taxon>Acetobacter</taxon>
    </lineage>
</organism>
<name>A0A177G8C8_9PROT</name>
<protein>
    <submittedName>
        <fullName evidence="1">Uncharacterized protein</fullName>
    </submittedName>
</protein>
<dbReference type="PATRIC" id="fig|178901.16.peg.3179"/>
<sequence>MGNGARVTGVWLFWEETGTADFQCFQHHSPFLAAGVGQNRM</sequence>
<evidence type="ECO:0000313" key="2">
    <source>
        <dbReference type="Proteomes" id="UP000077349"/>
    </source>
</evidence>
<dbReference type="AlphaFoldDB" id="A0A177G8C8"/>